<protein>
    <recommendedName>
        <fullName evidence="6">Bacteriocin transport accessory protein</fullName>
    </recommendedName>
</protein>
<feature type="region of interest" description="Disordered" evidence="1">
    <location>
        <begin position="36"/>
        <end position="87"/>
    </location>
</feature>
<dbReference type="PATRIC" id="fig|45634.12.peg.1088"/>
<dbReference type="SUPFAM" id="SSF52833">
    <property type="entry name" value="Thioredoxin-like"/>
    <property type="match status" value="1"/>
</dbReference>
<dbReference type="Proteomes" id="UP000070377">
    <property type="component" value="Unassembled WGS sequence"/>
</dbReference>
<feature type="chain" id="PRO_5007488066" description="Bacteriocin transport accessory protein" evidence="3">
    <location>
        <begin position="26"/>
        <end position="324"/>
    </location>
</feature>
<dbReference type="CDD" id="cd02947">
    <property type="entry name" value="TRX_family"/>
    <property type="match status" value="1"/>
</dbReference>
<sequence>MKNKWFISILLCPLFLGLGALPVAADTDSIVVQGGRERVEASRSTDKTLPTESDTKSDSSSEAESSQITKTQTAEQNSNPPVHTETAKAEVTMESYLENVADFQKVSINQVYQAFTEDGKDHTIYVGRPTCYYCREFSPVLKEFNQLIDNHLEYYDSDGKDFDDQAKKFLFETVGIPGTPTILYLKNGKLVSGWAGGGVTAQQLYDHLYASSAIKQDEKVEQSNTTVNERGSVVAHSITIPTAKDSDRDFSKPVLQESAEAKTNQTLTLMDSNSNNQKSKEALVHPASRILPQTGDQKSEYIILLGIIALGAMFATLCPKRQKD</sequence>
<keyword evidence="2" id="KW-0812">Transmembrane</keyword>
<dbReference type="RefSeq" id="WP_061422714.1">
    <property type="nucleotide sequence ID" value="NZ_KQ969062.1"/>
</dbReference>
<accession>A0A139N1H0</accession>
<evidence type="ECO:0008006" key="6">
    <source>
        <dbReference type="Google" id="ProtNLM"/>
    </source>
</evidence>
<dbReference type="NCBIfam" id="TIGR01167">
    <property type="entry name" value="LPXTG_anchor"/>
    <property type="match status" value="1"/>
</dbReference>
<keyword evidence="2" id="KW-0472">Membrane</keyword>
<keyword evidence="2" id="KW-1133">Transmembrane helix</keyword>
<evidence type="ECO:0000256" key="3">
    <source>
        <dbReference type="SAM" id="SignalP"/>
    </source>
</evidence>
<proteinExistence type="predicted"/>
<feature type="compositionally biased region" description="Basic and acidic residues" evidence="1">
    <location>
        <begin position="36"/>
        <end position="46"/>
    </location>
</feature>
<comment type="caution">
    <text evidence="4">The sequence shown here is derived from an EMBL/GenBank/DDBJ whole genome shotgun (WGS) entry which is preliminary data.</text>
</comment>
<dbReference type="STRING" id="45634.SCRDD08_01043"/>
<dbReference type="AlphaFoldDB" id="A0A139N1H0"/>
<organism evidence="4 5">
    <name type="scientific">Streptococcus cristatus</name>
    <dbReference type="NCBI Taxonomy" id="45634"/>
    <lineage>
        <taxon>Bacteria</taxon>
        <taxon>Bacillati</taxon>
        <taxon>Bacillota</taxon>
        <taxon>Bacilli</taxon>
        <taxon>Lactobacillales</taxon>
        <taxon>Streptococcaceae</taxon>
        <taxon>Streptococcus</taxon>
    </lineage>
</organism>
<name>A0A139N1H0_STRCR</name>
<evidence type="ECO:0000256" key="2">
    <source>
        <dbReference type="SAM" id="Phobius"/>
    </source>
</evidence>
<feature type="transmembrane region" description="Helical" evidence="2">
    <location>
        <begin position="301"/>
        <end position="318"/>
    </location>
</feature>
<dbReference type="InterPro" id="IPR046698">
    <property type="entry name" value="PedC-like"/>
</dbReference>
<evidence type="ECO:0000313" key="5">
    <source>
        <dbReference type="Proteomes" id="UP000070377"/>
    </source>
</evidence>
<evidence type="ECO:0000313" key="4">
    <source>
        <dbReference type="EMBL" id="KXT69860.1"/>
    </source>
</evidence>
<gene>
    <name evidence="4" type="ORF">SCRDD08_01043</name>
</gene>
<dbReference type="InterPro" id="IPR036249">
    <property type="entry name" value="Thioredoxin-like_sf"/>
</dbReference>
<keyword evidence="3" id="KW-0732">Signal</keyword>
<feature type="compositionally biased region" description="Polar residues" evidence="1">
    <location>
        <begin position="67"/>
        <end position="81"/>
    </location>
</feature>
<feature type="signal peptide" evidence="3">
    <location>
        <begin position="1"/>
        <end position="25"/>
    </location>
</feature>
<dbReference type="EMBL" id="LQRD01000036">
    <property type="protein sequence ID" value="KXT69860.1"/>
    <property type="molecule type" value="Genomic_DNA"/>
</dbReference>
<dbReference type="Gene3D" id="3.40.30.10">
    <property type="entry name" value="Glutaredoxin"/>
    <property type="match status" value="1"/>
</dbReference>
<dbReference type="Pfam" id="PF20207">
    <property type="entry name" value="DUF6568"/>
    <property type="match status" value="1"/>
</dbReference>
<reference evidence="4 5" key="1">
    <citation type="submission" date="2016-01" db="EMBL/GenBank/DDBJ databases">
        <title>Highly variable Streptococcus oralis are common among viridans streptococci isolated from primates.</title>
        <authorList>
            <person name="Denapaite D."/>
            <person name="Rieger M."/>
            <person name="Koendgen S."/>
            <person name="Brueckner R."/>
            <person name="Ochigava I."/>
            <person name="Kappeler P."/>
            <person name="Maetz-Rensing K."/>
            <person name="Leendertz F."/>
            <person name="Hakenbeck R."/>
        </authorList>
    </citation>
    <scope>NUCLEOTIDE SEQUENCE [LARGE SCALE GENOMIC DNA]</scope>
    <source>
        <strain evidence="4 5">DD08</strain>
    </source>
</reference>
<evidence type="ECO:0000256" key="1">
    <source>
        <dbReference type="SAM" id="MobiDB-lite"/>
    </source>
</evidence>